<evidence type="ECO:0000313" key="2">
    <source>
        <dbReference type="Proteomes" id="UP001458880"/>
    </source>
</evidence>
<evidence type="ECO:0000313" key="1">
    <source>
        <dbReference type="EMBL" id="KAK9695561.1"/>
    </source>
</evidence>
<comment type="caution">
    <text evidence="1">The sequence shown here is derived from an EMBL/GenBank/DDBJ whole genome shotgun (WGS) entry which is preliminary data.</text>
</comment>
<dbReference type="EMBL" id="JASPKY010000477">
    <property type="protein sequence ID" value="KAK9695561.1"/>
    <property type="molecule type" value="Genomic_DNA"/>
</dbReference>
<keyword evidence="2" id="KW-1185">Reference proteome</keyword>
<proteinExistence type="predicted"/>
<dbReference type="AlphaFoldDB" id="A0AAW1IYZ1"/>
<gene>
    <name evidence="1" type="ORF">QE152_g32489</name>
</gene>
<reference evidence="1 2" key="1">
    <citation type="journal article" date="2024" name="BMC Genomics">
        <title>De novo assembly and annotation of Popillia japonica's genome with initial clues to its potential as an invasive pest.</title>
        <authorList>
            <person name="Cucini C."/>
            <person name="Boschi S."/>
            <person name="Funari R."/>
            <person name="Cardaioli E."/>
            <person name="Iannotti N."/>
            <person name="Marturano G."/>
            <person name="Paoli F."/>
            <person name="Bruttini M."/>
            <person name="Carapelli A."/>
            <person name="Frati F."/>
            <person name="Nardi F."/>
        </authorList>
    </citation>
    <scope>NUCLEOTIDE SEQUENCE [LARGE SCALE GENOMIC DNA]</scope>
    <source>
        <strain evidence="1">DMR45628</strain>
    </source>
</reference>
<sequence length="85" mass="9621">MVVKNIFSFHSKQFPLVDLNSLTTKQKSFTATYLHGRDDANTIAGIQTDLFQLNHDISSVQESNEEFKAMPMQLMASPILEEMIS</sequence>
<name>A0AAW1IYZ1_POPJA</name>
<organism evidence="1 2">
    <name type="scientific">Popillia japonica</name>
    <name type="common">Japanese beetle</name>
    <dbReference type="NCBI Taxonomy" id="7064"/>
    <lineage>
        <taxon>Eukaryota</taxon>
        <taxon>Metazoa</taxon>
        <taxon>Ecdysozoa</taxon>
        <taxon>Arthropoda</taxon>
        <taxon>Hexapoda</taxon>
        <taxon>Insecta</taxon>
        <taxon>Pterygota</taxon>
        <taxon>Neoptera</taxon>
        <taxon>Endopterygota</taxon>
        <taxon>Coleoptera</taxon>
        <taxon>Polyphaga</taxon>
        <taxon>Scarabaeiformia</taxon>
        <taxon>Scarabaeidae</taxon>
        <taxon>Rutelinae</taxon>
        <taxon>Popillia</taxon>
    </lineage>
</organism>
<dbReference type="Proteomes" id="UP001458880">
    <property type="component" value="Unassembled WGS sequence"/>
</dbReference>
<accession>A0AAW1IYZ1</accession>
<protein>
    <submittedName>
        <fullName evidence="1">Uncharacterized protein</fullName>
    </submittedName>
</protein>